<dbReference type="InterPro" id="IPR013324">
    <property type="entry name" value="RNA_pol_sigma_r3/r4-like"/>
</dbReference>
<dbReference type="InterPro" id="IPR013249">
    <property type="entry name" value="RNA_pol_sigma70_r4_t2"/>
</dbReference>
<feature type="domain" description="RNA polymerase sigma-70 region 2" evidence="5">
    <location>
        <begin position="24"/>
        <end position="86"/>
    </location>
</feature>
<dbReference type="RefSeq" id="WP_069644250.1">
    <property type="nucleotide sequence ID" value="NZ_MIJE01000035.1"/>
</dbReference>
<dbReference type="InterPro" id="IPR013325">
    <property type="entry name" value="RNA_pol_sigma_r2"/>
</dbReference>
<feature type="domain" description="RNA polymerase sigma factor 70 region 4 type 2" evidence="6">
    <location>
        <begin position="119"/>
        <end position="171"/>
    </location>
</feature>
<proteinExistence type="inferred from homology"/>
<keyword evidence="4" id="KW-0804">Transcription</keyword>
<dbReference type="AlphaFoldDB" id="A0A1E5FYN2"/>
<dbReference type="InterPro" id="IPR039425">
    <property type="entry name" value="RNA_pol_sigma-70-like"/>
</dbReference>
<evidence type="ECO:0000313" key="7">
    <source>
        <dbReference type="EMBL" id="OEF95684.1"/>
    </source>
</evidence>
<dbReference type="PANTHER" id="PTHR43133:SF51">
    <property type="entry name" value="RNA POLYMERASE SIGMA FACTOR"/>
    <property type="match status" value="1"/>
</dbReference>
<dbReference type="EMBL" id="MIJE01000035">
    <property type="protein sequence ID" value="OEF95684.1"/>
    <property type="molecule type" value="Genomic_DNA"/>
</dbReference>
<evidence type="ECO:0000256" key="2">
    <source>
        <dbReference type="ARBA" id="ARBA00023015"/>
    </source>
</evidence>
<dbReference type="STRING" id="766136.BHF68_11295"/>
<reference evidence="7 8" key="1">
    <citation type="submission" date="2016-09" db="EMBL/GenBank/DDBJ databases">
        <title>Draft genome sequence for the type strain of Desulfuribacillus alkaliarsenatis AHT28, an obligately anaerobic, sulfidogenic bacterium isolated from Russian soda lake sediments.</title>
        <authorList>
            <person name="Abin C.A."/>
            <person name="Hollibaugh J.T."/>
        </authorList>
    </citation>
    <scope>NUCLEOTIDE SEQUENCE [LARGE SCALE GENOMIC DNA]</scope>
    <source>
        <strain evidence="7 8">AHT28</strain>
    </source>
</reference>
<dbReference type="Gene3D" id="1.10.10.10">
    <property type="entry name" value="Winged helix-like DNA-binding domain superfamily/Winged helix DNA-binding domain"/>
    <property type="match status" value="1"/>
</dbReference>
<dbReference type="NCBIfam" id="TIGR02937">
    <property type="entry name" value="sigma70-ECF"/>
    <property type="match status" value="1"/>
</dbReference>
<dbReference type="SUPFAM" id="SSF88946">
    <property type="entry name" value="Sigma2 domain of RNA polymerase sigma factors"/>
    <property type="match status" value="1"/>
</dbReference>
<comment type="caution">
    <text evidence="7">The sequence shown here is derived from an EMBL/GenBank/DDBJ whole genome shotgun (WGS) entry which is preliminary data.</text>
</comment>
<accession>A0A1E5FYN2</accession>
<dbReference type="Proteomes" id="UP000094296">
    <property type="component" value="Unassembled WGS sequence"/>
</dbReference>
<evidence type="ECO:0000259" key="6">
    <source>
        <dbReference type="Pfam" id="PF08281"/>
    </source>
</evidence>
<evidence type="ECO:0008006" key="9">
    <source>
        <dbReference type="Google" id="ProtNLM"/>
    </source>
</evidence>
<organism evidence="7 8">
    <name type="scientific">Desulfuribacillus alkaliarsenatis</name>
    <dbReference type="NCBI Taxonomy" id="766136"/>
    <lineage>
        <taxon>Bacteria</taxon>
        <taxon>Bacillati</taxon>
        <taxon>Bacillota</taxon>
        <taxon>Desulfuribacillia</taxon>
        <taxon>Desulfuribacillales</taxon>
        <taxon>Desulfuribacillaceae</taxon>
        <taxon>Desulfuribacillus</taxon>
    </lineage>
</organism>
<dbReference type="PANTHER" id="PTHR43133">
    <property type="entry name" value="RNA POLYMERASE ECF-TYPE SIGMA FACTO"/>
    <property type="match status" value="1"/>
</dbReference>
<keyword evidence="8" id="KW-1185">Reference proteome</keyword>
<evidence type="ECO:0000256" key="4">
    <source>
        <dbReference type="ARBA" id="ARBA00023163"/>
    </source>
</evidence>
<dbReference type="InterPro" id="IPR014284">
    <property type="entry name" value="RNA_pol_sigma-70_dom"/>
</dbReference>
<dbReference type="Gene3D" id="1.10.1740.10">
    <property type="match status" value="1"/>
</dbReference>
<protein>
    <recommendedName>
        <fullName evidence="9">RNA polymerase subunit sigma</fullName>
    </recommendedName>
</protein>
<dbReference type="Pfam" id="PF04542">
    <property type="entry name" value="Sigma70_r2"/>
    <property type="match status" value="1"/>
</dbReference>
<evidence type="ECO:0000256" key="1">
    <source>
        <dbReference type="ARBA" id="ARBA00010641"/>
    </source>
</evidence>
<dbReference type="GO" id="GO:0003677">
    <property type="term" value="F:DNA binding"/>
    <property type="evidence" value="ECO:0007669"/>
    <property type="project" value="InterPro"/>
</dbReference>
<comment type="similarity">
    <text evidence="1">Belongs to the sigma-70 factor family. ECF subfamily.</text>
</comment>
<dbReference type="InterPro" id="IPR007627">
    <property type="entry name" value="RNA_pol_sigma70_r2"/>
</dbReference>
<name>A0A1E5FYN2_9FIRM</name>
<dbReference type="InterPro" id="IPR036388">
    <property type="entry name" value="WH-like_DNA-bd_sf"/>
</dbReference>
<dbReference type="GO" id="GO:0006352">
    <property type="term" value="P:DNA-templated transcription initiation"/>
    <property type="evidence" value="ECO:0007669"/>
    <property type="project" value="InterPro"/>
</dbReference>
<dbReference type="Pfam" id="PF08281">
    <property type="entry name" value="Sigma70_r4_2"/>
    <property type="match status" value="1"/>
</dbReference>
<evidence type="ECO:0000313" key="8">
    <source>
        <dbReference type="Proteomes" id="UP000094296"/>
    </source>
</evidence>
<gene>
    <name evidence="7" type="ORF">BHF68_11295</name>
</gene>
<keyword evidence="3" id="KW-0731">Sigma factor</keyword>
<dbReference type="GO" id="GO:0016987">
    <property type="term" value="F:sigma factor activity"/>
    <property type="evidence" value="ECO:0007669"/>
    <property type="project" value="UniProtKB-KW"/>
</dbReference>
<sequence length="181" mass="21010">MVSPGDDLLNRLKANDEAAYAEIVTLYGDRILHLAYTIVGDRQLAVDVVQETFIGLYEKLYTFKGDSSLYTWLVRVALNKAKNKVRPSFFKKITYLWDIKATDASPLPEEIIEKKDRHEQVREVLTSLPIKYRDVLYLHYYEELKIYEIAEILDVSDSAIKSRLARGREQLQKILVDRGLQ</sequence>
<dbReference type="SUPFAM" id="SSF88659">
    <property type="entry name" value="Sigma3 and sigma4 domains of RNA polymerase sigma factors"/>
    <property type="match status" value="1"/>
</dbReference>
<keyword evidence="2" id="KW-0805">Transcription regulation</keyword>
<evidence type="ECO:0000256" key="3">
    <source>
        <dbReference type="ARBA" id="ARBA00023082"/>
    </source>
</evidence>
<dbReference type="CDD" id="cd06171">
    <property type="entry name" value="Sigma70_r4"/>
    <property type="match status" value="1"/>
</dbReference>
<evidence type="ECO:0000259" key="5">
    <source>
        <dbReference type="Pfam" id="PF04542"/>
    </source>
</evidence>